<evidence type="ECO:0000256" key="2">
    <source>
        <dbReference type="ARBA" id="ARBA00023002"/>
    </source>
</evidence>
<dbReference type="SUPFAM" id="SSF51735">
    <property type="entry name" value="NAD(P)-binding Rossmann-fold domains"/>
    <property type="match status" value="1"/>
</dbReference>
<accession>C6LBG9</accession>
<dbReference type="GO" id="GO:0016491">
    <property type="term" value="F:oxidoreductase activity"/>
    <property type="evidence" value="ECO:0007669"/>
    <property type="project" value="UniProtKB-KW"/>
</dbReference>
<feature type="domain" description="Gfo/Idh/MocA-like oxidoreductase N-terminal" evidence="3">
    <location>
        <begin position="5"/>
        <end position="124"/>
    </location>
</feature>
<evidence type="ECO:0000256" key="1">
    <source>
        <dbReference type="ARBA" id="ARBA00010928"/>
    </source>
</evidence>
<evidence type="ECO:0000313" key="6">
    <source>
        <dbReference type="Proteomes" id="UP000005561"/>
    </source>
</evidence>
<dbReference type="Pfam" id="PF22725">
    <property type="entry name" value="GFO_IDH_MocA_C3"/>
    <property type="match status" value="1"/>
</dbReference>
<evidence type="ECO:0000259" key="3">
    <source>
        <dbReference type="Pfam" id="PF01408"/>
    </source>
</evidence>
<sequence>MEKVINWGVLGYAGIARKKVLPAMLRVDTAVPYAIASRSEEKLAQAKEAFGFQKLYGTYDALLNDPDVDAVYIPLPNALHKEWVLKAAAAGKHVLCEKPLALTKQDAQEMADACRENGVKLMEAFMYRFSSRSRKLKELVDAGIIGEIRHINSSHRFVLEDMNNVRVNEKLGGGSIRDVGCYPINMTGMLLNETPEKICALQTKMQGVDFSLSAVLQYSNGVMASVHSGFDSHSAQVTEIDGTVGSIIVRDSFIDQDGVDTPIQVVLNDGSDTEYLLEPCRQYEEEIKEFCAAVLENREPAFSVEESIRNAGVMDAILRCAK</sequence>
<protein>
    <submittedName>
        <fullName evidence="5">Oxidoreductase, NAD-binding domain protein</fullName>
    </submittedName>
</protein>
<feature type="domain" description="GFO/IDH/MocA-like oxidoreductase" evidence="4">
    <location>
        <begin position="134"/>
        <end position="247"/>
    </location>
</feature>
<gene>
    <name evidence="5" type="ORF">BRYFOR_05964</name>
</gene>
<dbReference type="InterPro" id="IPR055170">
    <property type="entry name" value="GFO_IDH_MocA-like_dom"/>
</dbReference>
<dbReference type="InterPro" id="IPR000683">
    <property type="entry name" value="Gfo/Idh/MocA-like_OxRdtase_N"/>
</dbReference>
<dbReference type="eggNOG" id="COG0673">
    <property type="taxonomic scope" value="Bacteria"/>
</dbReference>
<dbReference type="STRING" id="168384.SAMN05660368_01421"/>
<proteinExistence type="inferred from homology"/>
<dbReference type="Pfam" id="PF01408">
    <property type="entry name" value="GFO_IDH_MocA"/>
    <property type="match status" value="1"/>
</dbReference>
<organism evidence="5 6">
    <name type="scientific">Marvinbryantia formatexigens DSM 14469</name>
    <dbReference type="NCBI Taxonomy" id="478749"/>
    <lineage>
        <taxon>Bacteria</taxon>
        <taxon>Bacillati</taxon>
        <taxon>Bacillota</taxon>
        <taxon>Clostridia</taxon>
        <taxon>Lachnospirales</taxon>
        <taxon>Lachnospiraceae</taxon>
        <taxon>Marvinbryantia</taxon>
    </lineage>
</organism>
<dbReference type="InterPro" id="IPR050984">
    <property type="entry name" value="Gfo/Idh/MocA_domain"/>
</dbReference>
<dbReference type="RefSeq" id="WP_006860761.1">
    <property type="nucleotide sequence ID" value="NZ_ACCL02000003.1"/>
</dbReference>
<reference evidence="5" key="1">
    <citation type="submission" date="2009-07" db="EMBL/GenBank/DDBJ databases">
        <authorList>
            <person name="Weinstock G."/>
            <person name="Sodergren E."/>
            <person name="Clifton S."/>
            <person name="Fulton L."/>
            <person name="Fulton B."/>
            <person name="Courtney L."/>
            <person name="Fronick C."/>
            <person name="Harrison M."/>
            <person name="Strong C."/>
            <person name="Farmer C."/>
            <person name="Delahaunty K."/>
            <person name="Markovic C."/>
            <person name="Hall O."/>
            <person name="Minx P."/>
            <person name="Tomlinson C."/>
            <person name="Mitreva M."/>
            <person name="Nelson J."/>
            <person name="Hou S."/>
            <person name="Wollam A."/>
            <person name="Pepin K.H."/>
            <person name="Johnson M."/>
            <person name="Bhonagiri V."/>
            <person name="Nash W.E."/>
            <person name="Warren W."/>
            <person name="Chinwalla A."/>
            <person name="Mardis E.R."/>
            <person name="Wilson R.K."/>
        </authorList>
    </citation>
    <scope>NUCLEOTIDE SEQUENCE [LARGE SCALE GENOMIC DNA]</scope>
    <source>
        <strain evidence="5">DSM 14469</strain>
    </source>
</reference>
<comment type="caution">
    <text evidence="5">The sequence shown here is derived from an EMBL/GenBank/DDBJ whole genome shotgun (WGS) entry which is preliminary data.</text>
</comment>
<evidence type="ECO:0000259" key="4">
    <source>
        <dbReference type="Pfam" id="PF22725"/>
    </source>
</evidence>
<keyword evidence="2" id="KW-0560">Oxidoreductase</keyword>
<dbReference type="GO" id="GO:0000166">
    <property type="term" value="F:nucleotide binding"/>
    <property type="evidence" value="ECO:0007669"/>
    <property type="project" value="InterPro"/>
</dbReference>
<comment type="similarity">
    <text evidence="1">Belongs to the Gfo/Idh/MocA family.</text>
</comment>
<dbReference type="SUPFAM" id="SSF55347">
    <property type="entry name" value="Glyceraldehyde-3-phosphate dehydrogenase-like, C-terminal domain"/>
    <property type="match status" value="1"/>
</dbReference>
<dbReference type="PANTHER" id="PTHR22604:SF105">
    <property type="entry name" value="TRANS-1,2-DIHYDROBENZENE-1,2-DIOL DEHYDROGENASE"/>
    <property type="match status" value="1"/>
</dbReference>
<name>C6LBG9_9FIRM</name>
<dbReference type="Gene3D" id="3.40.50.720">
    <property type="entry name" value="NAD(P)-binding Rossmann-like Domain"/>
    <property type="match status" value="1"/>
</dbReference>
<keyword evidence="6" id="KW-1185">Reference proteome</keyword>
<dbReference type="Proteomes" id="UP000005561">
    <property type="component" value="Unassembled WGS sequence"/>
</dbReference>
<dbReference type="PANTHER" id="PTHR22604">
    <property type="entry name" value="OXIDOREDUCTASES"/>
    <property type="match status" value="1"/>
</dbReference>
<dbReference type="OrthoDB" id="9783105at2"/>
<dbReference type="Gene3D" id="3.30.360.10">
    <property type="entry name" value="Dihydrodipicolinate Reductase, domain 2"/>
    <property type="match status" value="1"/>
</dbReference>
<dbReference type="EMBL" id="ACCL02000003">
    <property type="protein sequence ID" value="EET62300.1"/>
    <property type="molecule type" value="Genomic_DNA"/>
</dbReference>
<dbReference type="AlphaFoldDB" id="C6LBG9"/>
<evidence type="ECO:0000313" key="5">
    <source>
        <dbReference type="EMBL" id="EET62300.1"/>
    </source>
</evidence>
<dbReference type="InterPro" id="IPR036291">
    <property type="entry name" value="NAD(P)-bd_dom_sf"/>
</dbReference>